<accession>A0ACC0BTZ1</accession>
<evidence type="ECO:0000313" key="2">
    <source>
        <dbReference type="Proteomes" id="UP001060085"/>
    </source>
</evidence>
<keyword evidence="2" id="KW-1185">Reference proteome</keyword>
<sequence length="109" mass="12656">MLISSITGILECFALALQKPQVREERLLEKQLIFLGYRYFCGLHLVLVVVCFSLAVKDSYDNFYVDCRNKKGEKIVEAAGKWSFGPQLWNAYPFYSRYDFLVTPKIAFL</sequence>
<proteinExistence type="predicted"/>
<dbReference type="EMBL" id="CM044702">
    <property type="protein sequence ID" value="KAI5676147.1"/>
    <property type="molecule type" value="Genomic_DNA"/>
</dbReference>
<organism evidence="1 2">
    <name type="scientific">Catharanthus roseus</name>
    <name type="common">Madagascar periwinkle</name>
    <name type="synonym">Vinca rosea</name>
    <dbReference type="NCBI Taxonomy" id="4058"/>
    <lineage>
        <taxon>Eukaryota</taxon>
        <taxon>Viridiplantae</taxon>
        <taxon>Streptophyta</taxon>
        <taxon>Embryophyta</taxon>
        <taxon>Tracheophyta</taxon>
        <taxon>Spermatophyta</taxon>
        <taxon>Magnoliopsida</taxon>
        <taxon>eudicotyledons</taxon>
        <taxon>Gunneridae</taxon>
        <taxon>Pentapetalae</taxon>
        <taxon>asterids</taxon>
        <taxon>lamiids</taxon>
        <taxon>Gentianales</taxon>
        <taxon>Apocynaceae</taxon>
        <taxon>Rauvolfioideae</taxon>
        <taxon>Vinceae</taxon>
        <taxon>Catharanthinae</taxon>
        <taxon>Catharanthus</taxon>
    </lineage>
</organism>
<evidence type="ECO:0000313" key="1">
    <source>
        <dbReference type="EMBL" id="KAI5676147.1"/>
    </source>
</evidence>
<gene>
    <name evidence="1" type="ORF">M9H77_07097</name>
</gene>
<name>A0ACC0BTZ1_CATRO</name>
<reference evidence="2" key="1">
    <citation type="journal article" date="2023" name="Nat. Plants">
        <title>Single-cell RNA sequencing provides a high-resolution roadmap for understanding the multicellular compartmentation of specialized metabolism.</title>
        <authorList>
            <person name="Sun S."/>
            <person name="Shen X."/>
            <person name="Li Y."/>
            <person name="Li Y."/>
            <person name="Wang S."/>
            <person name="Li R."/>
            <person name="Zhang H."/>
            <person name="Shen G."/>
            <person name="Guo B."/>
            <person name="Wei J."/>
            <person name="Xu J."/>
            <person name="St-Pierre B."/>
            <person name="Chen S."/>
            <person name="Sun C."/>
        </authorList>
    </citation>
    <scope>NUCLEOTIDE SEQUENCE [LARGE SCALE GENOMIC DNA]</scope>
</reference>
<comment type="caution">
    <text evidence="1">The sequence shown here is derived from an EMBL/GenBank/DDBJ whole genome shotgun (WGS) entry which is preliminary data.</text>
</comment>
<dbReference type="Proteomes" id="UP001060085">
    <property type="component" value="Linkage Group LG02"/>
</dbReference>
<protein>
    <submittedName>
        <fullName evidence="1">Uncharacterized protein</fullName>
    </submittedName>
</protein>